<organism evidence="13 14">
    <name type="scientific">Maricaulis virginensis</name>
    <dbReference type="NCBI Taxonomy" id="144022"/>
    <lineage>
        <taxon>Bacteria</taxon>
        <taxon>Pseudomonadati</taxon>
        <taxon>Pseudomonadota</taxon>
        <taxon>Alphaproteobacteria</taxon>
        <taxon>Maricaulales</taxon>
        <taxon>Maricaulaceae</taxon>
        <taxon>Maricaulis</taxon>
    </lineage>
</organism>
<dbReference type="Gene3D" id="3.30.70.1070">
    <property type="entry name" value="Sporulation related repeat"/>
    <property type="match status" value="1"/>
</dbReference>
<evidence type="ECO:0000256" key="1">
    <source>
        <dbReference type="ARBA" id="ARBA00007164"/>
    </source>
</evidence>
<evidence type="ECO:0000256" key="5">
    <source>
        <dbReference type="ARBA" id="ARBA00022984"/>
    </source>
</evidence>
<dbReference type="InterPro" id="IPR036680">
    <property type="entry name" value="SPOR-like_sf"/>
</dbReference>
<dbReference type="Pfam" id="PF05036">
    <property type="entry name" value="SPOR"/>
    <property type="match status" value="1"/>
</dbReference>
<sequence length="433" mass="46485">MVTARRLLLSLLALAALLLATPDNAHADTSRYAAFVVDENSGVVLHSRRSEAARYPASLTKMMTLYMLFDAIEQGEIGLNDQIRVSANAANAVPSRLGFTAGDTISVEDAIGALVVKSANDVAVAVGERLGGGESRFAEMMTQTARELGLENTTFRNASGLPDRRQTTTARDMARLAVALHRDFPDYFEYFNTESFRWNGRTYRNHNTLVGRVAGVDGLKTGYIRASGFNVVVSAERGEHRLVAVVMGGPSAASRDAHAEELIEAAFATLEQREDTRLFAALSSPRISPMRQQELIAIDVAALHLAAPTDVGSGQTAPPVQVVLADEDELQAPVTQQAAPARPATAEPDLLRGAWSVQVGAYNSADAAHQQLQRVTGFSLALNAAQPAARAVDVAGDRLWRARFEALTETEARRACNDLSARSQACFTVAPGR</sequence>
<keyword evidence="3" id="KW-0378">Hydrolase</keyword>
<evidence type="ECO:0000313" key="14">
    <source>
        <dbReference type="Proteomes" id="UP001143486"/>
    </source>
</evidence>
<dbReference type="Proteomes" id="UP001143486">
    <property type="component" value="Unassembled WGS sequence"/>
</dbReference>
<dbReference type="AlphaFoldDB" id="A0A9W6IP10"/>
<dbReference type="GO" id="GO:0009002">
    <property type="term" value="F:serine-type D-Ala-D-Ala carboxypeptidase activity"/>
    <property type="evidence" value="ECO:0007669"/>
    <property type="project" value="InterPro"/>
</dbReference>
<dbReference type="InterPro" id="IPR001967">
    <property type="entry name" value="Peptidase_S11_N"/>
</dbReference>
<evidence type="ECO:0000256" key="10">
    <source>
        <dbReference type="SAM" id="SignalP"/>
    </source>
</evidence>
<evidence type="ECO:0000256" key="6">
    <source>
        <dbReference type="ARBA" id="ARBA00023316"/>
    </source>
</evidence>
<evidence type="ECO:0000256" key="8">
    <source>
        <dbReference type="PIRSR" id="PIRSR618044-2"/>
    </source>
</evidence>
<feature type="domain" description="Peptidase S11 D-alanyl-D-alanine carboxypeptidase A N-terminal" evidence="11">
    <location>
        <begin position="29"/>
        <end position="250"/>
    </location>
</feature>
<keyword evidence="4" id="KW-0133">Cell shape</keyword>
<dbReference type="GO" id="GO:0009252">
    <property type="term" value="P:peptidoglycan biosynthetic process"/>
    <property type="evidence" value="ECO:0007669"/>
    <property type="project" value="UniProtKB-KW"/>
</dbReference>
<proteinExistence type="inferred from homology"/>
<keyword evidence="14" id="KW-1185">Reference proteome</keyword>
<dbReference type="Gene3D" id="3.40.710.10">
    <property type="entry name" value="DD-peptidase/beta-lactamase superfamily"/>
    <property type="match status" value="1"/>
</dbReference>
<dbReference type="PANTHER" id="PTHR21581:SF6">
    <property type="entry name" value="TRAFFICKING PROTEIN PARTICLE COMPLEX SUBUNIT 12"/>
    <property type="match status" value="1"/>
</dbReference>
<dbReference type="GO" id="GO:0042834">
    <property type="term" value="F:peptidoglycan binding"/>
    <property type="evidence" value="ECO:0007669"/>
    <property type="project" value="InterPro"/>
</dbReference>
<evidence type="ECO:0000256" key="9">
    <source>
        <dbReference type="RuleBase" id="RU004016"/>
    </source>
</evidence>
<name>A0A9W6IP10_9PROT</name>
<feature type="signal peptide" evidence="10">
    <location>
        <begin position="1"/>
        <end position="27"/>
    </location>
</feature>
<protein>
    <submittedName>
        <fullName evidence="13">Peptidase S11</fullName>
    </submittedName>
</protein>
<keyword evidence="5" id="KW-0573">Peptidoglycan synthesis</keyword>
<accession>A0A9W6IP10</accession>
<dbReference type="EMBL" id="BSFE01000015">
    <property type="protein sequence ID" value="GLK53883.1"/>
    <property type="molecule type" value="Genomic_DNA"/>
</dbReference>
<dbReference type="InterPro" id="IPR018044">
    <property type="entry name" value="Peptidase_S11"/>
</dbReference>
<dbReference type="Pfam" id="PF00768">
    <property type="entry name" value="Peptidase_S11"/>
    <property type="match status" value="1"/>
</dbReference>
<evidence type="ECO:0000256" key="7">
    <source>
        <dbReference type="PIRSR" id="PIRSR618044-1"/>
    </source>
</evidence>
<evidence type="ECO:0000259" key="12">
    <source>
        <dbReference type="Pfam" id="PF05036"/>
    </source>
</evidence>
<dbReference type="PRINTS" id="PR00725">
    <property type="entry name" value="DADACBPTASE1"/>
</dbReference>
<gene>
    <name evidence="13" type="ORF">GCM10017621_33910</name>
</gene>
<dbReference type="InterPro" id="IPR012338">
    <property type="entry name" value="Beta-lactam/transpept-like"/>
</dbReference>
<dbReference type="RefSeq" id="WP_271188220.1">
    <property type="nucleotide sequence ID" value="NZ_BSFE01000015.1"/>
</dbReference>
<evidence type="ECO:0000256" key="3">
    <source>
        <dbReference type="ARBA" id="ARBA00022801"/>
    </source>
</evidence>
<keyword evidence="6" id="KW-0961">Cell wall biogenesis/degradation</keyword>
<dbReference type="GO" id="GO:0008360">
    <property type="term" value="P:regulation of cell shape"/>
    <property type="evidence" value="ECO:0007669"/>
    <property type="project" value="UniProtKB-KW"/>
</dbReference>
<reference evidence="13" key="2">
    <citation type="submission" date="2023-01" db="EMBL/GenBank/DDBJ databases">
        <authorList>
            <person name="Sun Q."/>
            <person name="Evtushenko L."/>
        </authorList>
    </citation>
    <scope>NUCLEOTIDE SEQUENCE</scope>
    <source>
        <strain evidence="13">VKM B-1513</strain>
    </source>
</reference>
<evidence type="ECO:0000313" key="13">
    <source>
        <dbReference type="EMBL" id="GLK53883.1"/>
    </source>
</evidence>
<dbReference type="SUPFAM" id="SSF56601">
    <property type="entry name" value="beta-lactamase/transpeptidase-like"/>
    <property type="match status" value="1"/>
</dbReference>
<dbReference type="InterPro" id="IPR007730">
    <property type="entry name" value="SPOR-like_dom"/>
</dbReference>
<evidence type="ECO:0000256" key="2">
    <source>
        <dbReference type="ARBA" id="ARBA00022729"/>
    </source>
</evidence>
<feature type="active site" description="Acyl-ester intermediate" evidence="7">
    <location>
        <position position="58"/>
    </location>
</feature>
<feature type="active site" description="Proton acceptor" evidence="7">
    <location>
        <position position="61"/>
    </location>
</feature>
<keyword evidence="2 10" id="KW-0732">Signal</keyword>
<comment type="similarity">
    <text evidence="1 9">Belongs to the peptidase S11 family.</text>
</comment>
<evidence type="ECO:0000259" key="11">
    <source>
        <dbReference type="Pfam" id="PF00768"/>
    </source>
</evidence>
<dbReference type="PANTHER" id="PTHR21581">
    <property type="entry name" value="D-ALANYL-D-ALANINE CARBOXYPEPTIDASE"/>
    <property type="match status" value="1"/>
</dbReference>
<feature type="domain" description="SPOR" evidence="12">
    <location>
        <begin position="353"/>
        <end position="429"/>
    </location>
</feature>
<reference evidence="13" key="1">
    <citation type="journal article" date="2014" name="Int. J. Syst. Evol. Microbiol.">
        <title>Complete genome sequence of Corynebacterium casei LMG S-19264T (=DSM 44701T), isolated from a smear-ripened cheese.</title>
        <authorList>
            <consortium name="US DOE Joint Genome Institute (JGI-PGF)"/>
            <person name="Walter F."/>
            <person name="Albersmeier A."/>
            <person name="Kalinowski J."/>
            <person name="Ruckert C."/>
        </authorList>
    </citation>
    <scope>NUCLEOTIDE SEQUENCE</scope>
    <source>
        <strain evidence="13">VKM B-1513</strain>
    </source>
</reference>
<dbReference type="GO" id="GO:0006508">
    <property type="term" value="P:proteolysis"/>
    <property type="evidence" value="ECO:0007669"/>
    <property type="project" value="InterPro"/>
</dbReference>
<feature type="binding site" evidence="8">
    <location>
        <position position="220"/>
    </location>
    <ligand>
        <name>substrate</name>
    </ligand>
</feature>
<evidence type="ECO:0000256" key="4">
    <source>
        <dbReference type="ARBA" id="ARBA00022960"/>
    </source>
</evidence>
<comment type="caution">
    <text evidence="13">The sequence shown here is derived from an EMBL/GenBank/DDBJ whole genome shotgun (WGS) entry which is preliminary data.</text>
</comment>
<feature type="active site" evidence="7">
    <location>
        <position position="118"/>
    </location>
</feature>
<dbReference type="GO" id="GO:0071555">
    <property type="term" value="P:cell wall organization"/>
    <property type="evidence" value="ECO:0007669"/>
    <property type="project" value="UniProtKB-KW"/>
</dbReference>
<feature type="chain" id="PRO_5040915448" evidence="10">
    <location>
        <begin position="28"/>
        <end position="433"/>
    </location>
</feature>